<proteinExistence type="predicted"/>
<reference evidence="1" key="2">
    <citation type="journal article" date="2015" name="Data Brief">
        <title>Shoot transcriptome of the giant reed, Arundo donax.</title>
        <authorList>
            <person name="Barrero R.A."/>
            <person name="Guerrero F.D."/>
            <person name="Moolhuijzen P."/>
            <person name="Goolsby J.A."/>
            <person name="Tidwell J."/>
            <person name="Bellgard S.E."/>
            <person name="Bellgard M.I."/>
        </authorList>
    </citation>
    <scope>NUCLEOTIDE SEQUENCE</scope>
    <source>
        <tissue evidence="1">Shoot tissue taken approximately 20 cm above the soil surface</tissue>
    </source>
</reference>
<protein>
    <submittedName>
        <fullName evidence="1">Uncharacterized protein</fullName>
    </submittedName>
</protein>
<organism evidence="1">
    <name type="scientific">Arundo donax</name>
    <name type="common">Giant reed</name>
    <name type="synonym">Donax arundinaceus</name>
    <dbReference type="NCBI Taxonomy" id="35708"/>
    <lineage>
        <taxon>Eukaryota</taxon>
        <taxon>Viridiplantae</taxon>
        <taxon>Streptophyta</taxon>
        <taxon>Embryophyta</taxon>
        <taxon>Tracheophyta</taxon>
        <taxon>Spermatophyta</taxon>
        <taxon>Magnoliopsida</taxon>
        <taxon>Liliopsida</taxon>
        <taxon>Poales</taxon>
        <taxon>Poaceae</taxon>
        <taxon>PACMAD clade</taxon>
        <taxon>Arundinoideae</taxon>
        <taxon>Arundineae</taxon>
        <taxon>Arundo</taxon>
    </lineage>
</organism>
<sequence length="16" mass="2063">MLNWQWGAFNRLKRRS</sequence>
<reference evidence="1" key="1">
    <citation type="submission" date="2014-09" db="EMBL/GenBank/DDBJ databases">
        <authorList>
            <person name="Magalhaes I.L.F."/>
            <person name="Oliveira U."/>
            <person name="Santos F.R."/>
            <person name="Vidigal T.H.D.A."/>
            <person name="Brescovit A.D."/>
            <person name="Santos A.J."/>
        </authorList>
    </citation>
    <scope>NUCLEOTIDE SEQUENCE</scope>
    <source>
        <tissue evidence="1">Shoot tissue taken approximately 20 cm above the soil surface</tissue>
    </source>
</reference>
<dbReference type="AlphaFoldDB" id="A0A0A8ZAQ1"/>
<evidence type="ECO:0000313" key="1">
    <source>
        <dbReference type="EMBL" id="JAD35891.1"/>
    </source>
</evidence>
<dbReference type="EMBL" id="GBRH01262004">
    <property type="protein sequence ID" value="JAD35891.1"/>
    <property type="molecule type" value="Transcribed_RNA"/>
</dbReference>
<name>A0A0A8ZAQ1_ARUDO</name>
<accession>A0A0A8ZAQ1</accession>